<dbReference type="EMBL" id="JYDT01000048">
    <property type="protein sequence ID" value="KRY87892.1"/>
    <property type="molecule type" value="Genomic_DNA"/>
</dbReference>
<evidence type="ECO:0000313" key="1">
    <source>
        <dbReference type="EMBL" id="KRY87892.1"/>
    </source>
</evidence>
<proteinExistence type="predicted"/>
<protein>
    <submittedName>
        <fullName evidence="1">Uncharacterized protein</fullName>
    </submittedName>
</protein>
<dbReference type="Proteomes" id="UP000054995">
    <property type="component" value="Unassembled WGS sequence"/>
</dbReference>
<sequence>MIYFRRTYAVLEEDNRHIYNTLFGKMISECNRYFFDQECSTLGYHHKQQLQVECLVNTVVKEKTITLVNGTKETLNRIRKKIFIQT</sequence>
<name>A0A0V1FPB9_TRIPS</name>
<gene>
    <name evidence="1" type="ORF">T4D_276</name>
</gene>
<evidence type="ECO:0000313" key="2">
    <source>
        <dbReference type="Proteomes" id="UP000054995"/>
    </source>
</evidence>
<comment type="caution">
    <text evidence="1">The sequence shown here is derived from an EMBL/GenBank/DDBJ whole genome shotgun (WGS) entry which is preliminary data.</text>
</comment>
<organism evidence="1 2">
    <name type="scientific">Trichinella pseudospiralis</name>
    <name type="common">Parasitic roundworm</name>
    <dbReference type="NCBI Taxonomy" id="6337"/>
    <lineage>
        <taxon>Eukaryota</taxon>
        <taxon>Metazoa</taxon>
        <taxon>Ecdysozoa</taxon>
        <taxon>Nematoda</taxon>
        <taxon>Enoplea</taxon>
        <taxon>Dorylaimia</taxon>
        <taxon>Trichinellida</taxon>
        <taxon>Trichinellidae</taxon>
        <taxon>Trichinella</taxon>
    </lineage>
</organism>
<keyword evidence="2" id="KW-1185">Reference proteome</keyword>
<reference evidence="1 2" key="1">
    <citation type="submission" date="2015-01" db="EMBL/GenBank/DDBJ databases">
        <title>Evolution of Trichinella species and genotypes.</title>
        <authorList>
            <person name="Korhonen P.K."/>
            <person name="Edoardo P."/>
            <person name="Giuseppe L.R."/>
            <person name="Gasser R.B."/>
        </authorList>
    </citation>
    <scope>NUCLEOTIDE SEQUENCE [LARGE SCALE GENOMIC DNA]</scope>
    <source>
        <strain evidence="1">ISS470</strain>
    </source>
</reference>
<accession>A0A0V1FPB9</accession>
<dbReference type="AlphaFoldDB" id="A0A0V1FPB9"/>